<comment type="caution">
    <text evidence="6">The sequence shown here is derived from an EMBL/GenBank/DDBJ whole genome shotgun (WGS) entry which is preliminary data.</text>
</comment>
<evidence type="ECO:0000256" key="1">
    <source>
        <dbReference type="ARBA" id="ARBA00001974"/>
    </source>
</evidence>
<protein>
    <recommendedName>
        <fullName evidence="8">Flavoprotein</fullName>
    </recommendedName>
</protein>
<dbReference type="GeneID" id="86990384"/>
<dbReference type="PANTHER" id="PTHR42887">
    <property type="entry name" value="OS12G0638800 PROTEIN"/>
    <property type="match status" value="1"/>
</dbReference>
<dbReference type="InterPro" id="IPR057661">
    <property type="entry name" value="RsdA/BaiN/AoA(So)_Rossmann"/>
</dbReference>
<dbReference type="Pfam" id="PF22780">
    <property type="entry name" value="HI0933_like_1st"/>
    <property type="match status" value="1"/>
</dbReference>
<keyword evidence="2" id="KW-0285">Flavoprotein</keyword>
<gene>
    <name evidence="6" type="ORF">JV46_24640</name>
</gene>
<evidence type="ECO:0000256" key="2">
    <source>
        <dbReference type="ARBA" id="ARBA00022630"/>
    </source>
</evidence>
<comment type="cofactor">
    <cofactor evidence="1">
        <name>FAD</name>
        <dbReference type="ChEBI" id="CHEBI:57692"/>
    </cofactor>
</comment>
<dbReference type="InterPro" id="IPR055178">
    <property type="entry name" value="RsdA/BaiN/AoA(So)-like_dom"/>
</dbReference>
<proteinExistence type="predicted"/>
<dbReference type="Gene3D" id="3.50.50.60">
    <property type="entry name" value="FAD/NAD(P)-binding domain"/>
    <property type="match status" value="1"/>
</dbReference>
<evidence type="ECO:0000313" key="6">
    <source>
        <dbReference type="EMBL" id="KHF24310.1"/>
    </source>
</evidence>
<dbReference type="InterPro" id="IPR036188">
    <property type="entry name" value="FAD/NAD-bd_sf"/>
</dbReference>
<keyword evidence="3" id="KW-0274">FAD</keyword>
<name>A0A0B0H5B2_SOVGS</name>
<evidence type="ECO:0000259" key="4">
    <source>
        <dbReference type="Pfam" id="PF03486"/>
    </source>
</evidence>
<organism evidence="6 7">
    <name type="scientific">Solemya velum gill symbiont</name>
    <dbReference type="NCBI Taxonomy" id="2340"/>
    <lineage>
        <taxon>Bacteria</taxon>
        <taxon>Pseudomonadati</taxon>
        <taxon>Pseudomonadota</taxon>
        <taxon>Gammaproteobacteria</taxon>
        <taxon>sulfur-oxidizing symbionts</taxon>
    </lineage>
</organism>
<evidence type="ECO:0008006" key="8">
    <source>
        <dbReference type="Google" id="ProtNLM"/>
    </source>
</evidence>
<dbReference type="NCBIfam" id="TIGR00275">
    <property type="entry name" value="aminoacetone oxidase family FAD-binding enzyme"/>
    <property type="match status" value="1"/>
</dbReference>
<evidence type="ECO:0000256" key="3">
    <source>
        <dbReference type="ARBA" id="ARBA00022827"/>
    </source>
</evidence>
<dbReference type="Gene3D" id="1.10.8.260">
    <property type="entry name" value="HI0933 insert domain-like"/>
    <property type="match status" value="1"/>
</dbReference>
<accession>A0A0B0H5B2</accession>
<dbReference type="PATRIC" id="fig|2340.3.peg.2382"/>
<sequence>MTLAENDYDVIIIGGGASGLFCASLIGQCGSRVLVIEHTSKVGKKILMSGGGRCNFTNLQVEADNYICANPHFCKSALNGYTQWDFIALVDSYAIKWHERDHGQLFCDDSAREILDMLLSECGKAGVKIETRCEVTQITADEGYTIETGKGTLTSNKLVIATGGLSIPTMNTTPFGYQVAEQFGMRIKSTRAGLVPFMFSDWFREMSEELSGIAIEVTISTGKHAFTENILFTHRGLSGPAVLQLSNYWEPGEPVRIDLLPGDNLEHSFLEDKQTNPKSSLRQLLIQKLPKKLVDLLAQRYWKDETALSITEIPNRRLAEIAQTLHHWELKPASTEGYRTAEVTLGGVDTDDLSSKTMESKTQSGLYFIGEVVDVTGHLGGYNFQWAWSSAYAAAKDLC</sequence>
<dbReference type="eggNOG" id="COG2081">
    <property type="taxonomic scope" value="Bacteria"/>
</dbReference>
<evidence type="ECO:0000259" key="5">
    <source>
        <dbReference type="Pfam" id="PF22780"/>
    </source>
</evidence>
<dbReference type="STRING" id="2340.JV46_24640"/>
<dbReference type="Proteomes" id="UP000030856">
    <property type="component" value="Unassembled WGS sequence"/>
</dbReference>
<dbReference type="Gene3D" id="2.40.30.10">
    <property type="entry name" value="Translation factors"/>
    <property type="match status" value="1"/>
</dbReference>
<reference evidence="6 7" key="1">
    <citation type="journal article" date="2014" name="BMC Genomics">
        <title>The genome of the intracellular bacterium of the coastal bivalve, Solemya velum: a blueprint for thriving in and out of symbiosis.</title>
        <authorList>
            <person name="Dmytrenko O."/>
            <person name="Russell S.L."/>
            <person name="Loo W.T."/>
            <person name="Fontanez K.M."/>
            <person name="Liao L."/>
            <person name="Roeselers G."/>
            <person name="Sharma R."/>
            <person name="Stewart F.J."/>
            <person name="Newton I.L."/>
            <person name="Woyke T."/>
            <person name="Wu D."/>
            <person name="Lang J.M."/>
            <person name="Eisen J.A."/>
            <person name="Cavanaugh C.M."/>
        </authorList>
    </citation>
    <scope>NUCLEOTIDE SEQUENCE [LARGE SCALE GENOMIC DNA]</scope>
    <source>
        <strain evidence="6 7">WH</strain>
    </source>
</reference>
<dbReference type="PRINTS" id="PR00411">
    <property type="entry name" value="PNDRDTASEI"/>
</dbReference>
<dbReference type="Pfam" id="PF03486">
    <property type="entry name" value="HI0933_like"/>
    <property type="match status" value="1"/>
</dbReference>
<dbReference type="SUPFAM" id="SSF51905">
    <property type="entry name" value="FAD/NAD(P)-binding domain"/>
    <property type="match status" value="1"/>
</dbReference>
<feature type="domain" description="RsdA/BaiN/AoA(So)-like insert" evidence="5">
    <location>
        <begin position="191"/>
        <end position="343"/>
    </location>
</feature>
<feature type="domain" description="RsdA/BaiN/AoA(So)-like Rossmann fold-like" evidence="4">
    <location>
        <begin position="9"/>
        <end position="396"/>
    </location>
</feature>
<evidence type="ECO:0000313" key="7">
    <source>
        <dbReference type="Proteomes" id="UP000030856"/>
    </source>
</evidence>
<dbReference type="EMBL" id="JRAA01000003">
    <property type="protein sequence ID" value="KHF24310.1"/>
    <property type="molecule type" value="Genomic_DNA"/>
</dbReference>
<keyword evidence="7" id="KW-1185">Reference proteome</keyword>
<dbReference type="AlphaFoldDB" id="A0A0B0H5B2"/>
<dbReference type="PANTHER" id="PTHR42887:SF2">
    <property type="entry name" value="OS12G0638800 PROTEIN"/>
    <property type="match status" value="1"/>
</dbReference>
<dbReference type="InterPro" id="IPR004792">
    <property type="entry name" value="BaiN-like"/>
</dbReference>
<dbReference type="InterPro" id="IPR023166">
    <property type="entry name" value="BaiN-like_dom_sf"/>
</dbReference>
<dbReference type="SUPFAM" id="SSF160996">
    <property type="entry name" value="HI0933 insert domain-like"/>
    <property type="match status" value="1"/>
</dbReference>
<dbReference type="OrthoDB" id="9773233at2"/>
<dbReference type="RefSeq" id="WP_043118407.1">
    <property type="nucleotide sequence ID" value="NZ_JRAA01000003.1"/>
</dbReference>